<dbReference type="InterPro" id="IPR018392">
    <property type="entry name" value="LysM"/>
</dbReference>
<dbReference type="Gene3D" id="3.10.350.10">
    <property type="entry name" value="LysM domain"/>
    <property type="match status" value="3"/>
</dbReference>
<dbReference type="SMART" id="SM00257">
    <property type="entry name" value="LysM"/>
    <property type="match status" value="3"/>
</dbReference>
<protein>
    <submittedName>
        <fullName evidence="2">LysM peptidoglycan-binding domain-containing protein</fullName>
    </submittedName>
</protein>
<accession>A0ABV6KR48</accession>
<dbReference type="SUPFAM" id="SSF54106">
    <property type="entry name" value="LysM domain"/>
    <property type="match status" value="3"/>
</dbReference>
<name>A0ABV6KR48_9BACI</name>
<feature type="domain" description="LysM" evidence="1">
    <location>
        <begin position="53"/>
        <end position="96"/>
    </location>
</feature>
<feature type="domain" description="LysM" evidence="1">
    <location>
        <begin position="112"/>
        <end position="155"/>
    </location>
</feature>
<dbReference type="PANTHER" id="PTHR33734:SF22">
    <property type="entry name" value="MEMBRANE-BOUND LYTIC MUREIN TRANSGLYCOSYLASE D"/>
    <property type="match status" value="1"/>
</dbReference>
<reference evidence="2 3" key="1">
    <citation type="submission" date="2024-09" db="EMBL/GenBank/DDBJ databases">
        <authorList>
            <person name="Sun Q."/>
            <person name="Mori K."/>
        </authorList>
    </citation>
    <scope>NUCLEOTIDE SEQUENCE [LARGE SCALE GENOMIC DNA]</scope>
    <source>
        <strain evidence="2 3">CGMCC 1.9126</strain>
    </source>
</reference>
<dbReference type="PROSITE" id="PS51782">
    <property type="entry name" value="LYSM"/>
    <property type="match status" value="3"/>
</dbReference>
<feature type="domain" description="LysM" evidence="1">
    <location>
        <begin position="171"/>
        <end position="214"/>
    </location>
</feature>
<comment type="caution">
    <text evidence="2">The sequence shown here is derived from an EMBL/GenBank/DDBJ whole genome shotgun (WGS) entry which is preliminary data.</text>
</comment>
<dbReference type="Pfam" id="PF01476">
    <property type="entry name" value="LysM"/>
    <property type="match status" value="3"/>
</dbReference>
<keyword evidence="3" id="KW-1185">Reference proteome</keyword>
<evidence type="ECO:0000313" key="3">
    <source>
        <dbReference type="Proteomes" id="UP001589738"/>
    </source>
</evidence>
<dbReference type="RefSeq" id="WP_377058165.1">
    <property type="nucleotide sequence ID" value="NZ_JBHLUU010000032.1"/>
</dbReference>
<organism evidence="2 3">
    <name type="scientific">Robertmurraya beringensis</name>
    <dbReference type="NCBI Taxonomy" id="641660"/>
    <lineage>
        <taxon>Bacteria</taxon>
        <taxon>Bacillati</taxon>
        <taxon>Bacillota</taxon>
        <taxon>Bacilli</taxon>
        <taxon>Bacillales</taxon>
        <taxon>Bacillaceae</taxon>
        <taxon>Robertmurraya</taxon>
    </lineage>
</organism>
<dbReference type="CDD" id="cd00118">
    <property type="entry name" value="LysM"/>
    <property type="match status" value="3"/>
</dbReference>
<proteinExistence type="predicted"/>
<dbReference type="PANTHER" id="PTHR33734">
    <property type="entry name" value="LYSM DOMAIN-CONTAINING GPI-ANCHORED PROTEIN 2"/>
    <property type="match status" value="1"/>
</dbReference>
<gene>
    <name evidence="2" type="ORF">ACFFHF_11195</name>
</gene>
<dbReference type="InterPro" id="IPR036779">
    <property type="entry name" value="LysM_dom_sf"/>
</dbReference>
<evidence type="ECO:0000259" key="1">
    <source>
        <dbReference type="PROSITE" id="PS51782"/>
    </source>
</evidence>
<dbReference type="Proteomes" id="UP001589738">
    <property type="component" value="Unassembled WGS sequence"/>
</dbReference>
<evidence type="ECO:0000313" key="2">
    <source>
        <dbReference type="EMBL" id="MFC0475809.1"/>
    </source>
</evidence>
<sequence length="278" mass="30546">MDYTRKARIQNERKAAAKANRRKLAGVTMMAAITASSLFGSGMKSAIAETEAGIYTVQKGDTLTRIAKQYNVSVNELMKENKLVSDKIYIGQKLEVPTHLEEEENYEEISVQSHKVVSGDTLYRISVKYGTTISELKKVNSLTSNTIKIGQTLLIPAKEKEISQKSKQLAKFYTVAPGDTIYGLSKRFGTSIEVLKGQNGLNTEMILIGQKILITDTPVTTRAKVVGAIDKFTVEFQTATGSLPLKVSYGTAEAYQKLSGKEYILSYKNGALVSIQPE</sequence>
<dbReference type="EMBL" id="JBHLUU010000032">
    <property type="protein sequence ID" value="MFC0475809.1"/>
    <property type="molecule type" value="Genomic_DNA"/>
</dbReference>